<dbReference type="Pfam" id="PF00231">
    <property type="entry name" value="ATP-synt"/>
    <property type="match status" value="1"/>
</dbReference>
<gene>
    <name evidence="10" type="primary">atpG</name>
    <name evidence="10" type="ORF">COV24_02360</name>
</gene>
<dbReference type="InterPro" id="IPR000131">
    <property type="entry name" value="ATP_synth_F1_gsu"/>
</dbReference>
<dbReference type="GO" id="GO:0046933">
    <property type="term" value="F:proton-transporting ATP synthase activity, rotational mechanism"/>
    <property type="evidence" value="ECO:0007669"/>
    <property type="project" value="InterPro"/>
</dbReference>
<keyword evidence="7" id="KW-0472">Membrane</keyword>
<keyword evidence="9" id="KW-0066">ATP synthesis</keyword>
<dbReference type="PANTHER" id="PTHR11693">
    <property type="entry name" value="ATP SYNTHASE GAMMA CHAIN"/>
    <property type="match status" value="1"/>
</dbReference>
<dbReference type="Gene3D" id="1.10.287.80">
    <property type="entry name" value="ATP synthase, gamma subunit, helix hairpin domain"/>
    <property type="match status" value="1"/>
</dbReference>
<evidence type="ECO:0000256" key="8">
    <source>
        <dbReference type="ARBA" id="ARBA00023196"/>
    </source>
</evidence>
<accession>A0A2H0RAE5</accession>
<evidence type="ECO:0000313" key="10">
    <source>
        <dbReference type="EMBL" id="PIR43502.1"/>
    </source>
</evidence>
<evidence type="ECO:0000256" key="2">
    <source>
        <dbReference type="ARBA" id="ARBA00004170"/>
    </source>
</evidence>
<sequence length="290" mass="33273">MSGKLLKIKKSIASTKKTKKITKAMELVSTSKMKNFQVMAANSQKYSAKILQYLLALKEEDFAEVSEYSRKIKTGKNLFILYSSDKGLCGGMNNKIFKALTSSKKWTDTPLENRVVVTIGKKAHSFALRSKFNIAKFFNNIQDKLSDLDTLLVVNDILKIWRSENIKKAYLIAPNFKSTLVFYPKVKRYLPVTKLDIKHLLKDIKSVSYSNSFYDPDSKEILEKVIEYLILNKFYHAFLELKAVEYSSRKIAMQNATKSAEEMIDNLTLKYNTARQEQITKEIIEIVSGI</sequence>
<evidence type="ECO:0000313" key="11">
    <source>
        <dbReference type="Proteomes" id="UP000230214"/>
    </source>
</evidence>
<dbReference type="InterPro" id="IPR035968">
    <property type="entry name" value="ATP_synth_F1_ATPase_gsu"/>
</dbReference>
<dbReference type="GO" id="GO:0045259">
    <property type="term" value="C:proton-transporting ATP synthase complex"/>
    <property type="evidence" value="ECO:0007669"/>
    <property type="project" value="UniProtKB-KW"/>
</dbReference>
<dbReference type="EMBL" id="PCXU01000021">
    <property type="protein sequence ID" value="PIR43502.1"/>
    <property type="molecule type" value="Genomic_DNA"/>
</dbReference>
<protein>
    <submittedName>
        <fullName evidence="10">ATP synthase F1 subunit gamma</fullName>
    </submittedName>
</protein>
<evidence type="ECO:0000256" key="6">
    <source>
        <dbReference type="ARBA" id="ARBA00023065"/>
    </source>
</evidence>
<evidence type="ECO:0000256" key="4">
    <source>
        <dbReference type="ARBA" id="ARBA00022448"/>
    </source>
</evidence>
<comment type="caution">
    <text evidence="10">The sequence shown here is derived from an EMBL/GenBank/DDBJ whole genome shotgun (WGS) entry which is preliminary data.</text>
</comment>
<dbReference type="NCBIfam" id="TIGR01146">
    <property type="entry name" value="ATPsyn_F1gamma"/>
    <property type="match status" value="1"/>
</dbReference>
<dbReference type="CDD" id="cd12151">
    <property type="entry name" value="F1-ATPase_gamma"/>
    <property type="match status" value="1"/>
</dbReference>
<keyword evidence="6" id="KW-0406">Ion transport</keyword>
<dbReference type="PRINTS" id="PR00126">
    <property type="entry name" value="ATPASEGAMMA"/>
</dbReference>
<keyword evidence="8" id="KW-0139">CF(1)</keyword>
<dbReference type="AlphaFoldDB" id="A0A2H0RAE5"/>
<evidence type="ECO:0000256" key="7">
    <source>
        <dbReference type="ARBA" id="ARBA00023136"/>
    </source>
</evidence>
<dbReference type="Proteomes" id="UP000230214">
    <property type="component" value="Unassembled WGS sequence"/>
</dbReference>
<comment type="subcellular location">
    <subcellularLocation>
        <location evidence="2">Membrane</location>
        <topology evidence="2">Peripheral membrane protein</topology>
    </subcellularLocation>
</comment>
<keyword evidence="5" id="KW-0375">Hydrogen ion transport</keyword>
<evidence type="ECO:0000256" key="5">
    <source>
        <dbReference type="ARBA" id="ARBA00022781"/>
    </source>
</evidence>
<evidence type="ECO:0000256" key="3">
    <source>
        <dbReference type="ARBA" id="ARBA00007681"/>
    </source>
</evidence>
<comment type="similarity">
    <text evidence="3">Belongs to the ATPase gamma chain family.</text>
</comment>
<dbReference type="SUPFAM" id="SSF52943">
    <property type="entry name" value="ATP synthase (F1-ATPase), gamma subunit"/>
    <property type="match status" value="1"/>
</dbReference>
<name>A0A2H0RAE5_UNCKA</name>
<evidence type="ECO:0000256" key="9">
    <source>
        <dbReference type="ARBA" id="ARBA00023310"/>
    </source>
</evidence>
<dbReference type="Gene3D" id="3.40.1380.10">
    <property type="match status" value="1"/>
</dbReference>
<proteinExistence type="inferred from homology"/>
<reference evidence="10 11" key="1">
    <citation type="submission" date="2017-09" db="EMBL/GenBank/DDBJ databases">
        <title>Depth-based differentiation of microbial function through sediment-hosted aquifers and enrichment of novel symbionts in the deep terrestrial subsurface.</title>
        <authorList>
            <person name="Probst A.J."/>
            <person name="Ladd B."/>
            <person name="Jarett J.K."/>
            <person name="Geller-Mcgrath D.E."/>
            <person name="Sieber C.M."/>
            <person name="Emerson J.B."/>
            <person name="Anantharaman K."/>
            <person name="Thomas B.C."/>
            <person name="Malmstrom R."/>
            <person name="Stieglmeier M."/>
            <person name="Klingl A."/>
            <person name="Woyke T."/>
            <person name="Ryan C.M."/>
            <person name="Banfield J.F."/>
        </authorList>
    </citation>
    <scope>NUCLEOTIDE SEQUENCE [LARGE SCALE GENOMIC DNA]</scope>
    <source>
        <strain evidence="10">CG10_big_fil_rev_8_21_14_0_10_32_10</strain>
    </source>
</reference>
<evidence type="ECO:0000256" key="1">
    <source>
        <dbReference type="ARBA" id="ARBA00003456"/>
    </source>
</evidence>
<organism evidence="10 11">
    <name type="scientific">candidate division WWE3 bacterium CG10_big_fil_rev_8_21_14_0_10_32_10</name>
    <dbReference type="NCBI Taxonomy" id="1975090"/>
    <lineage>
        <taxon>Bacteria</taxon>
        <taxon>Katanobacteria</taxon>
    </lineage>
</organism>
<keyword evidence="4" id="KW-0813">Transport</keyword>
<comment type="function">
    <text evidence="1">Produces ATP from ADP in the presence of a proton gradient across the membrane. The gamma chain is believed to be important in regulating ATPase activity and the flow of protons through the CF(0) complex.</text>
</comment>
<dbReference type="PANTHER" id="PTHR11693:SF22">
    <property type="entry name" value="ATP SYNTHASE SUBUNIT GAMMA, MITOCHONDRIAL"/>
    <property type="match status" value="1"/>
</dbReference>